<evidence type="ECO:0000256" key="4">
    <source>
        <dbReference type="ARBA" id="ARBA00022490"/>
    </source>
</evidence>
<dbReference type="GO" id="GO:0005739">
    <property type="term" value="C:mitochondrion"/>
    <property type="evidence" value="ECO:0007669"/>
    <property type="project" value="UniProtKB-SubCell"/>
</dbReference>
<dbReference type="AlphaFoldDB" id="A0A3B4DJ33"/>
<evidence type="ECO:0000256" key="6">
    <source>
        <dbReference type="ARBA" id="ARBA00023128"/>
    </source>
</evidence>
<dbReference type="STRING" id="42514.ENSPNAP00000023458"/>
<dbReference type="OrthoDB" id="10018535at2759"/>
<protein>
    <recommendedName>
        <fullName evidence="7">DNA damage-inducible transcript 4 protein</fullName>
    </recommendedName>
</protein>
<dbReference type="GeneTree" id="ENSGT00530000063652"/>
<evidence type="ECO:0000313" key="9">
    <source>
        <dbReference type="Proteomes" id="UP001501920"/>
    </source>
</evidence>
<dbReference type="PANTHER" id="PTHR12478:SF7">
    <property type="entry name" value="DNA DAMAGE-INDUCIBLE TRANSCRIPT 4 PROTEIN"/>
    <property type="match status" value="1"/>
</dbReference>
<dbReference type="GO" id="GO:0071889">
    <property type="term" value="F:14-3-3 protein binding"/>
    <property type="evidence" value="ECO:0007669"/>
    <property type="project" value="TreeGrafter"/>
</dbReference>
<evidence type="ECO:0000256" key="3">
    <source>
        <dbReference type="ARBA" id="ARBA00010670"/>
    </source>
</evidence>
<dbReference type="InterPro" id="IPR012918">
    <property type="entry name" value="RTP801-like"/>
</dbReference>
<keyword evidence="6" id="KW-0496">Mitochondrion</keyword>
<dbReference type="PANTHER" id="PTHR12478">
    <property type="entry name" value="DNA-DAMAGE-INDUCIBLE TRANSCRIPT 4 PROTEIN DDIT4"/>
    <property type="match status" value="1"/>
</dbReference>
<dbReference type="OMA" id="IKRKLYC"/>
<name>A0A3B4DJ33_PYGNA</name>
<dbReference type="Proteomes" id="UP001501920">
    <property type="component" value="Chromosome 5"/>
</dbReference>
<dbReference type="Gene3D" id="3.90.470.40">
    <property type="entry name" value="RTP801-like"/>
    <property type="match status" value="1"/>
</dbReference>
<dbReference type="GO" id="GO:0006915">
    <property type="term" value="P:apoptotic process"/>
    <property type="evidence" value="ECO:0007669"/>
    <property type="project" value="UniProtKB-KW"/>
</dbReference>
<keyword evidence="4" id="KW-0963">Cytoplasm</keyword>
<evidence type="ECO:0000256" key="7">
    <source>
        <dbReference type="ARBA" id="ARBA00040168"/>
    </source>
</evidence>
<evidence type="ECO:0000256" key="5">
    <source>
        <dbReference type="ARBA" id="ARBA00022703"/>
    </source>
</evidence>
<evidence type="ECO:0000313" key="8">
    <source>
        <dbReference type="Ensembl" id="ENSPNAP00000023458.2"/>
    </source>
</evidence>
<dbReference type="Ensembl" id="ENSPNAT00000012556.2">
    <property type="protein sequence ID" value="ENSPNAP00000023458.2"/>
    <property type="gene ID" value="ENSPNAG00000000599.2"/>
</dbReference>
<keyword evidence="9" id="KW-1185">Reference proteome</keyword>
<proteinExistence type="inferred from homology"/>
<reference evidence="8" key="2">
    <citation type="submission" date="2025-08" db="UniProtKB">
        <authorList>
            <consortium name="Ensembl"/>
        </authorList>
    </citation>
    <scope>IDENTIFICATION</scope>
</reference>
<comment type="similarity">
    <text evidence="3">Belongs to the DDIT4 family.</text>
</comment>
<organism evidence="8 9">
    <name type="scientific">Pygocentrus nattereri</name>
    <name type="common">Red-bellied piranha</name>
    <dbReference type="NCBI Taxonomy" id="42514"/>
    <lineage>
        <taxon>Eukaryota</taxon>
        <taxon>Metazoa</taxon>
        <taxon>Chordata</taxon>
        <taxon>Craniata</taxon>
        <taxon>Vertebrata</taxon>
        <taxon>Euteleostomi</taxon>
        <taxon>Actinopterygii</taxon>
        <taxon>Neopterygii</taxon>
        <taxon>Teleostei</taxon>
        <taxon>Ostariophysi</taxon>
        <taxon>Characiformes</taxon>
        <taxon>Characoidei</taxon>
        <taxon>Pygocentrus</taxon>
    </lineage>
</organism>
<accession>A0A3B4DJ33</accession>
<reference evidence="8 9" key="1">
    <citation type="submission" date="2020-10" db="EMBL/GenBank/DDBJ databases">
        <title>Pygocentrus nattereri (red-bellied piranha) genome, fPygNat1, primary haplotype.</title>
        <authorList>
            <person name="Myers G."/>
            <person name="Meyer A."/>
            <person name="Karagic N."/>
            <person name="Pippel M."/>
            <person name="Winkler S."/>
            <person name="Tracey A."/>
            <person name="Wood J."/>
            <person name="Formenti G."/>
            <person name="Howe K."/>
            <person name="Fedrigo O."/>
            <person name="Jarvis E.D."/>
        </authorList>
    </citation>
    <scope>NUCLEOTIDE SEQUENCE [LARGE SCALE GENOMIC DNA]</scope>
</reference>
<evidence type="ECO:0000256" key="1">
    <source>
        <dbReference type="ARBA" id="ARBA00004173"/>
    </source>
</evidence>
<reference evidence="8" key="3">
    <citation type="submission" date="2025-09" db="UniProtKB">
        <authorList>
            <consortium name="Ensembl"/>
        </authorList>
    </citation>
    <scope>IDENTIFICATION</scope>
</reference>
<dbReference type="GO" id="GO:0032007">
    <property type="term" value="P:negative regulation of TOR signaling"/>
    <property type="evidence" value="ECO:0007669"/>
    <property type="project" value="TreeGrafter"/>
</dbReference>
<sequence length="200" mass="22091">HTTSLRPWHSTAELTMSCSASESSTRLSWGRVVQKLFESNHADATSLDCSEKRDSGCSSVLSEDPFEEALCAETLDNLSEILGEASARAMGWSRLLVPHQLLEHIRHELLHLAAGEPCGLRGALIDLCIENNGSYQSVGQLSVDQCTVPTFHVTFLLRPDLGGLWPKFTRRLSNSIRLSTGFTAVKRKLYSSAEVYIDEL</sequence>
<dbReference type="InterPro" id="IPR038281">
    <property type="entry name" value="RTP801-like_C_sf"/>
</dbReference>
<dbReference type="GO" id="GO:0001666">
    <property type="term" value="P:response to hypoxia"/>
    <property type="evidence" value="ECO:0007669"/>
    <property type="project" value="TreeGrafter"/>
</dbReference>
<keyword evidence="5" id="KW-0053">Apoptosis</keyword>
<comment type="subcellular location">
    <subcellularLocation>
        <location evidence="2">Cytoplasm</location>
    </subcellularLocation>
    <subcellularLocation>
        <location evidence="1">Mitochondrion</location>
    </subcellularLocation>
</comment>
<dbReference type="Pfam" id="PF07809">
    <property type="entry name" value="RTP801_C"/>
    <property type="match status" value="1"/>
</dbReference>
<evidence type="ECO:0000256" key="2">
    <source>
        <dbReference type="ARBA" id="ARBA00004496"/>
    </source>
</evidence>